<name>A0AAN8ZJ34_9MAGN</name>
<dbReference type="Pfam" id="PF13456">
    <property type="entry name" value="RVT_3"/>
    <property type="match status" value="1"/>
</dbReference>
<evidence type="ECO:0000313" key="2">
    <source>
        <dbReference type="EMBL" id="KAK6943139.1"/>
    </source>
</evidence>
<protein>
    <submittedName>
        <fullName evidence="2">Ribonuclease H domain</fullName>
    </submittedName>
</protein>
<dbReference type="InterPro" id="IPR044730">
    <property type="entry name" value="RNase_H-like_dom_plant"/>
</dbReference>
<dbReference type="PANTHER" id="PTHR47723">
    <property type="entry name" value="OS05G0353850 PROTEIN"/>
    <property type="match status" value="1"/>
</dbReference>
<dbReference type="AlphaFoldDB" id="A0AAN8ZJ34"/>
<dbReference type="CDD" id="cd06222">
    <property type="entry name" value="RNase_H_like"/>
    <property type="match status" value="1"/>
</dbReference>
<sequence>MSSQDMAFAARKLWREAALVWGLKGPGKNAGMERINWARKLNTDGAVSLPLGHATARGLIRNSNGDWILGFSVNIGKASVFAAELSGLREGLFFAKRNGLDQLECKDLLEALSVGGIGHIFEEVNFCADRAASMGYLSENGVTEYQDPQSIRKLMWEDSRGLLEIEARPLIGIKCANKQLKWMA</sequence>
<evidence type="ECO:0000259" key="1">
    <source>
        <dbReference type="Pfam" id="PF13456"/>
    </source>
</evidence>
<dbReference type="Proteomes" id="UP001370490">
    <property type="component" value="Unassembled WGS sequence"/>
</dbReference>
<dbReference type="EMBL" id="JBAMMX010000004">
    <property type="protein sequence ID" value="KAK6943139.1"/>
    <property type="molecule type" value="Genomic_DNA"/>
</dbReference>
<comment type="caution">
    <text evidence="2">The sequence shown here is derived from an EMBL/GenBank/DDBJ whole genome shotgun (WGS) entry which is preliminary data.</text>
</comment>
<gene>
    <name evidence="2" type="ORF">RJ641_028516</name>
</gene>
<dbReference type="InterPro" id="IPR036397">
    <property type="entry name" value="RNaseH_sf"/>
</dbReference>
<proteinExistence type="predicted"/>
<dbReference type="GO" id="GO:0003676">
    <property type="term" value="F:nucleic acid binding"/>
    <property type="evidence" value="ECO:0007669"/>
    <property type="project" value="InterPro"/>
</dbReference>
<dbReference type="GO" id="GO:0004523">
    <property type="term" value="F:RNA-DNA hybrid ribonuclease activity"/>
    <property type="evidence" value="ECO:0007669"/>
    <property type="project" value="InterPro"/>
</dbReference>
<dbReference type="PANTHER" id="PTHR47723:SF13">
    <property type="entry name" value="PUTATIVE-RELATED"/>
    <property type="match status" value="1"/>
</dbReference>
<organism evidence="2 3">
    <name type="scientific">Dillenia turbinata</name>
    <dbReference type="NCBI Taxonomy" id="194707"/>
    <lineage>
        <taxon>Eukaryota</taxon>
        <taxon>Viridiplantae</taxon>
        <taxon>Streptophyta</taxon>
        <taxon>Embryophyta</taxon>
        <taxon>Tracheophyta</taxon>
        <taxon>Spermatophyta</taxon>
        <taxon>Magnoliopsida</taxon>
        <taxon>eudicotyledons</taxon>
        <taxon>Gunneridae</taxon>
        <taxon>Pentapetalae</taxon>
        <taxon>Dilleniales</taxon>
        <taxon>Dilleniaceae</taxon>
        <taxon>Dillenia</taxon>
    </lineage>
</organism>
<keyword evidence="3" id="KW-1185">Reference proteome</keyword>
<reference evidence="2 3" key="1">
    <citation type="submission" date="2023-12" db="EMBL/GenBank/DDBJ databases">
        <title>A high-quality genome assembly for Dillenia turbinata (Dilleniales).</title>
        <authorList>
            <person name="Chanderbali A."/>
        </authorList>
    </citation>
    <scope>NUCLEOTIDE SEQUENCE [LARGE SCALE GENOMIC DNA]</scope>
    <source>
        <strain evidence="2">LSX21</strain>
        <tissue evidence="2">Leaf</tissue>
    </source>
</reference>
<dbReference type="InterPro" id="IPR002156">
    <property type="entry name" value="RNaseH_domain"/>
</dbReference>
<evidence type="ECO:0000313" key="3">
    <source>
        <dbReference type="Proteomes" id="UP001370490"/>
    </source>
</evidence>
<accession>A0AAN8ZJ34</accession>
<dbReference type="Gene3D" id="3.30.420.10">
    <property type="entry name" value="Ribonuclease H-like superfamily/Ribonuclease H"/>
    <property type="match status" value="1"/>
</dbReference>
<feature type="domain" description="RNase H type-1" evidence="1">
    <location>
        <begin position="42"/>
        <end position="104"/>
    </location>
</feature>
<dbReference type="InterPro" id="IPR053151">
    <property type="entry name" value="RNase_H-like"/>
</dbReference>